<evidence type="ECO:0008006" key="4">
    <source>
        <dbReference type="Google" id="ProtNLM"/>
    </source>
</evidence>
<name>A0AAU9ERN7_9BACT</name>
<proteinExistence type="predicted"/>
<dbReference type="Proteomes" id="UP001366166">
    <property type="component" value="Chromosome"/>
</dbReference>
<keyword evidence="3" id="KW-1185">Reference proteome</keyword>
<feature type="transmembrane region" description="Helical" evidence="1">
    <location>
        <begin position="172"/>
        <end position="192"/>
    </location>
</feature>
<accession>A0AAU9ERN7</accession>
<dbReference type="Gene3D" id="1.20.950.20">
    <property type="entry name" value="Transmembrane di-heme cytochromes, Chain C"/>
    <property type="match status" value="1"/>
</dbReference>
<gene>
    <name evidence="2" type="ORF">FAK_35620</name>
</gene>
<organism evidence="2 3">
    <name type="scientific">Desulfoferula mesophila</name>
    <dbReference type="NCBI Taxonomy" id="3058419"/>
    <lineage>
        <taxon>Bacteria</taxon>
        <taxon>Pseudomonadati</taxon>
        <taxon>Thermodesulfobacteriota</taxon>
        <taxon>Desulfarculia</taxon>
        <taxon>Desulfarculales</taxon>
        <taxon>Desulfarculaceae</taxon>
        <taxon>Desulfoferula</taxon>
    </lineage>
</organism>
<evidence type="ECO:0000313" key="3">
    <source>
        <dbReference type="Proteomes" id="UP001366166"/>
    </source>
</evidence>
<sequence length="221" mass="25103">MAMDKLYEFLTGPALWIAVIIFVGGLAVRLAWLFGLSQERDKPWHDFKDAAWAWRSIIHWVLPWASVSSRNQPVFTGAVWVFHICWIGVPLFLGAHNMLFEEAWGWSLPSLPAAVADWASLVVIVCGIFFLLRRLARPEVRILTSAWDYTVILLALAPFVTGWLAYNQLGPYGLMLNLHIFLSEVLLVVLPFSKLAHMVLFFASRSAIGYEFGTRRGARVW</sequence>
<dbReference type="RefSeq" id="WP_338602390.1">
    <property type="nucleotide sequence ID" value="NZ_AP028679.1"/>
</dbReference>
<feature type="transmembrane region" description="Helical" evidence="1">
    <location>
        <begin position="113"/>
        <end position="132"/>
    </location>
</feature>
<dbReference type="KEGG" id="dmp:FAK_35620"/>
<evidence type="ECO:0000256" key="1">
    <source>
        <dbReference type="SAM" id="Phobius"/>
    </source>
</evidence>
<feature type="transmembrane region" description="Helical" evidence="1">
    <location>
        <begin position="74"/>
        <end position="93"/>
    </location>
</feature>
<evidence type="ECO:0000313" key="2">
    <source>
        <dbReference type="EMBL" id="BEQ16496.1"/>
    </source>
</evidence>
<protein>
    <recommendedName>
        <fullName evidence="4">Nitrate reductase</fullName>
    </recommendedName>
</protein>
<dbReference type="InterPro" id="IPR036197">
    <property type="entry name" value="NarG-like_sf"/>
</dbReference>
<feature type="transmembrane region" description="Helical" evidence="1">
    <location>
        <begin position="14"/>
        <end position="34"/>
    </location>
</feature>
<dbReference type="AlphaFoldDB" id="A0AAU9ERN7"/>
<feature type="transmembrane region" description="Helical" evidence="1">
    <location>
        <begin position="144"/>
        <end position="166"/>
    </location>
</feature>
<keyword evidence="1" id="KW-0812">Transmembrane</keyword>
<dbReference type="SUPFAM" id="SSF103501">
    <property type="entry name" value="Respiratory nitrate reductase 1 gamma chain"/>
    <property type="match status" value="1"/>
</dbReference>
<reference evidence="3" key="1">
    <citation type="journal article" date="2023" name="Arch. Microbiol.">
        <title>Desulfoferula mesophilus gen. nov. sp. nov., a mesophilic sulfate-reducing bacterium isolated from a brackish lake sediment.</title>
        <authorList>
            <person name="Watanabe T."/>
            <person name="Yabe T."/>
            <person name="Tsuji J.M."/>
            <person name="Fukui M."/>
        </authorList>
    </citation>
    <scope>NUCLEOTIDE SEQUENCE [LARGE SCALE GENOMIC DNA]</scope>
    <source>
        <strain evidence="3">12FAK</strain>
    </source>
</reference>
<keyword evidence="1" id="KW-1133">Transmembrane helix</keyword>
<dbReference type="EMBL" id="AP028679">
    <property type="protein sequence ID" value="BEQ16496.1"/>
    <property type="molecule type" value="Genomic_DNA"/>
</dbReference>
<keyword evidence="1" id="KW-0472">Membrane</keyword>